<dbReference type="OrthoDB" id="197869at2"/>
<feature type="signal peptide" evidence="1">
    <location>
        <begin position="1"/>
        <end position="23"/>
    </location>
</feature>
<dbReference type="EMBL" id="FPBO01000065">
    <property type="protein sequence ID" value="SFV17469.1"/>
    <property type="molecule type" value="Genomic_DNA"/>
</dbReference>
<keyword evidence="3" id="KW-1185">Reference proteome</keyword>
<reference evidence="3" key="1">
    <citation type="submission" date="2016-10" db="EMBL/GenBank/DDBJ databases">
        <authorList>
            <person name="Varghese N."/>
            <person name="Submissions S."/>
        </authorList>
    </citation>
    <scope>NUCLEOTIDE SEQUENCE [LARGE SCALE GENOMIC DNA]</scope>
    <source>
        <strain evidence="3">CGMCC 1.11014</strain>
    </source>
</reference>
<name>A0A1I7M689_9BURK</name>
<organism evidence="2 3">
    <name type="scientific">Pseudoduganella namucuonensis</name>
    <dbReference type="NCBI Taxonomy" id="1035707"/>
    <lineage>
        <taxon>Bacteria</taxon>
        <taxon>Pseudomonadati</taxon>
        <taxon>Pseudomonadota</taxon>
        <taxon>Betaproteobacteria</taxon>
        <taxon>Burkholderiales</taxon>
        <taxon>Oxalobacteraceae</taxon>
        <taxon>Telluria group</taxon>
        <taxon>Pseudoduganella</taxon>
    </lineage>
</organism>
<gene>
    <name evidence="2" type="ORF">SAMN05216552_10653</name>
</gene>
<dbReference type="STRING" id="1035707.SAMN05216552_10653"/>
<sequence>MIIKVKAAAAAATAMLVAGAASAQDDAAAATYKFSGFGTIGVAHSNSKEADFVSSFYFQPNGVGKTRAWSASVDSRLGAQLTANFGKHWSAVVQVVSEQQWDNTWRPGVEWANVKYAFTPDFSVRVGRILLPTYMQSESRKVGYTNPWVRPPVELYNLFGVTKSDGVDATYRLRIGAVTNTASALFGKTKVTISGGADADLRKIYGLSNQVEYGALTARVSYQNMRMSMPALAGLNNFGCVRCEADVPLSIANAGATYDPGEWFVTGEWARSRLDQGSFHIGGVKSTAYVTAGYRLDKFTPYLTYAQIEQPVTAVPGDSVQKTVSAGLRWDFLKNADLKLQYDRVRPGSGSMGFFVNGVPSDTSVVSAAVDFVF</sequence>
<dbReference type="InterPro" id="IPR023614">
    <property type="entry name" value="Porin_dom_sf"/>
</dbReference>
<keyword evidence="1" id="KW-0732">Signal</keyword>
<protein>
    <submittedName>
        <fullName evidence="2">Outer membrane protein (Porin)</fullName>
    </submittedName>
</protein>
<proteinExistence type="predicted"/>
<feature type="chain" id="PRO_5011625320" evidence="1">
    <location>
        <begin position="24"/>
        <end position="374"/>
    </location>
</feature>
<accession>A0A1I7M689</accession>
<dbReference type="RefSeq" id="WP_143133479.1">
    <property type="nucleotide sequence ID" value="NZ_FPBO01000065.1"/>
</dbReference>
<dbReference type="Proteomes" id="UP000199391">
    <property type="component" value="Unassembled WGS sequence"/>
</dbReference>
<evidence type="ECO:0000313" key="2">
    <source>
        <dbReference type="EMBL" id="SFV17469.1"/>
    </source>
</evidence>
<evidence type="ECO:0000256" key="1">
    <source>
        <dbReference type="SAM" id="SignalP"/>
    </source>
</evidence>
<dbReference type="SUPFAM" id="SSF56935">
    <property type="entry name" value="Porins"/>
    <property type="match status" value="1"/>
</dbReference>
<dbReference type="Gene3D" id="2.40.160.10">
    <property type="entry name" value="Porin"/>
    <property type="match status" value="1"/>
</dbReference>
<evidence type="ECO:0000313" key="3">
    <source>
        <dbReference type="Proteomes" id="UP000199391"/>
    </source>
</evidence>
<dbReference type="AlphaFoldDB" id="A0A1I7M689"/>